<evidence type="ECO:0000313" key="2">
    <source>
        <dbReference type="Proteomes" id="UP000299102"/>
    </source>
</evidence>
<evidence type="ECO:0000313" key="1">
    <source>
        <dbReference type="EMBL" id="GBP52366.1"/>
    </source>
</evidence>
<keyword evidence="2" id="KW-1185">Reference proteome</keyword>
<reference evidence="1 2" key="1">
    <citation type="journal article" date="2019" name="Commun. Biol.">
        <title>The bagworm genome reveals a unique fibroin gene that provides high tensile strength.</title>
        <authorList>
            <person name="Kono N."/>
            <person name="Nakamura H."/>
            <person name="Ohtoshi R."/>
            <person name="Tomita M."/>
            <person name="Numata K."/>
            <person name="Arakawa K."/>
        </authorList>
    </citation>
    <scope>NUCLEOTIDE SEQUENCE [LARGE SCALE GENOMIC DNA]</scope>
</reference>
<proteinExistence type="predicted"/>
<comment type="caution">
    <text evidence="1">The sequence shown here is derived from an EMBL/GenBank/DDBJ whole genome shotgun (WGS) entry which is preliminary data.</text>
</comment>
<sequence>MVTYAVPVFAHADPNTLYQLEILQNNFCKSFRRTLARRNDILHLELPTTARYMQDMSINLFDIAANHPNPLLQSAALYEAPPPQHFIRKPRNILSGPPDEFTAEVERLIDINKNML</sequence>
<gene>
    <name evidence="1" type="ORF">EVAR_37753_1</name>
</gene>
<dbReference type="Proteomes" id="UP000299102">
    <property type="component" value="Unassembled WGS sequence"/>
</dbReference>
<accession>A0A4C1WLM8</accession>
<dbReference type="EMBL" id="BGZK01000601">
    <property type="protein sequence ID" value="GBP52366.1"/>
    <property type="molecule type" value="Genomic_DNA"/>
</dbReference>
<name>A0A4C1WLM8_EUMVA</name>
<dbReference type="OrthoDB" id="10050074at2759"/>
<organism evidence="1 2">
    <name type="scientific">Eumeta variegata</name>
    <name type="common">Bagworm moth</name>
    <name type="synonym">Eumeta japonica</name>
    <dbReference type="NCBI Taxonomy" id="151549"/>
    <lineage>
        <taxon>Eukaryota</taxon>
        <taxon>Metazoa</taxon>
        <taxon>Ecdysozoa</taxon>
        <taxon>Arthropoda</taxon>
        <taxon>Hexapoda</taxon>
        <taxon>Insecta</taxon>
        <taxon>Pterygota</taxon>
        <taxon>Neoptera</taxon>
        <taxon>Endopterygota</taxon>
        <taxon>Lepidoptera</taxon>
        <taxon>Glossata</taxon>
        <taxon>Ditrysia</taxon>
        <taxon>Tineoidea</taxon>
        <taxon>Psychidae</taxon>
        <taxon>Oiketicinae</taxon>
        <taxon>Eumeta</taxon>
    </lineage>
</organism>
<protein>
    <submittedName>
        <fullName evidence="1">Uncharacterized protein</fullName>
    </submittedName>
</protein>
<dbReference type="AlphaFoldDB" id="A0A4C1WLM8"/>